<feature type="transmembrane region" description="Helical" evidence="9">
    <location>
        <begin position="296"/>
        <end position="321"/>
    </location>
</feature>
<dbReference type="Pfam" id="PF07654">
    <property type="entry name" value="C1-set"/>
    <property type="match status" value="1"/>
</dbReference>
<dbReference type="InterPro" id="IPR037055">
    <property type="entry name" value="MHC_I-like_Ag-recog_sf"/>
</dbReference>
<evidence type="ECO:0000256" key="9">
    <source>
        <dbReference type="SAM" id="Phobius"/>
    </source>
</evidence>
<dbReference type="OrthoDB" id="8936120at2759"/>
<comment type="similarity">
    <text evidence="8">Belongs to the MHC class I family.</text>
</comment>
<dbReference type="Ensembl" id="ENSLLET00000033053.1">
    <property type="protein sequence ID" value="ENSLLEP00000031833.1"/>
    <property type="gene ID" value="ENSLLEG00000020084.1"/>
</dbReference>
<dbReference type="AlphaFoldDB" id="A0A8C5Q4L3"/>
<dbReference type="SMART" id="SM00407">
    <property type="entry name" value="IGc1"/>
    <property type="match status" value="1"/>
</dbReference>
<dbReference type="GO" id="GO:0005615">
    <property type="term" value="C:extracellular space"/>
    <property type="evidence" value="ECO:0007669"/>
    <property type="project" value="TreeGrafter"/>
</dbReference>
<keyword evidence="5 9" id="KW-0472">Membrane</keyword>
<evidence type="ECO:0000256" key="10">
    <source>
        <dbReference type="SAM" id="SignalP"/>
    </source>
</evidence>
<feature type="chain" id="PRO_5034467573" description="Ig-like domain-containing protein" evidence="10">
    <location>
        <begin position="18"/>
        <end position="390"/>
    </location>
</feature>
<dbReference type="FunFam" id="3.30.500.10:FF:000001">
    <property type="entry name" value="H-2 class I histocompatibility antigen, alpha chain"/>
    <property type="match status" value="1"/>
</dbReference>
<dbReference type="InterPro" id="IPR007110">
    <property type="entry name" value="Ig-like_dom"/>
</dbReference>
<dbReference type="GO" id="GO:0009897">
    <property type="term" value="C:external side of plasma membrane"/>
    <property type="evidence" value="ECO:0007669"/>
    <property type="project" value="TreeGrafter"/>
</dbReference>
<evidence type="ECO:0000256" key="1">
    <source>
        <dbReference type="ARBA" id="ARBA00004167"/>
    </source>
</evidence>
<evidence type="ECO:0000256" key="6">
    <source>
        <dbReference type="ARBA" id="ARBA00023157"/>
    </source>
</evidence>
<name>A0A8C5Q4L3_9ANUR</name>
<organism evidence="12 13">
    <name type="scientific">Leptobrachium leishanense</name>
    <name type="common">Leishan spiny toad</name>
    <dbReference type="NCBI Taxonomy" id="445787"/>
    <lineage>
        <taxon>Eukaryota</taxon>
        <taxon>Metazoa</taxon>
        <taxon>Chordata</taxon>
        <taxon>Craniata</taxon>
        <taxon>Vertebrata</taxon>
        <taxon>Euteleostomi</taxon>
        <taxon>Amphibia</taxon>
        <taxon>Batrachia</taxon>
        <taxon>Anura</taxon>
        <taxon>Pelobatoidea</taxon>
        <taxon>Megophryidae</taxon>
        <taxon>Leptobrachium</taxon>
    </lineage>
</organism>
<dbReference type="SUPFAM" id="SSF48726">
    <property type="entry name" value="Immunoglobulin"/>
    <property type="match status" value="1"/>
</dbReference>
<reference evidence="12" key="1">
    <citation type="submission" date="2025-08" db="UniProtKB">
        <authorList>
            <consortium name="Ensembl"/>
        </authorList>
    </citation>
    <scope>IDENTIFICATION</scope>
</reference>
<keyword evidence="13" id="KW-1185">Reference proteome</keyword>
<protein>
    <recommendedName>
        <fullName evidence="11">Ig-like domain-containing protein</fullName>
    </recommendedName>
</protein>
<evidence type="ECO:0000256" key="2">
    <source>
        <dbReference type="ARBA" id="ARBA00022692"/>
    </source>
</evidence>
<dbReference type="InterPro" id="IPR003597">
    <property type="entry name" value="Ig_C1-set"/>
</dbReference>
<dbReference type="PANTHER" id="PTHR16675">
    <property type="entry name" value="MHC CLASS I-RELATED"/>
    <property type="match status" value="1"/>
</dbReference>
<evidence type="ECO:0000256" key="4">
    <source>
        <dbReference type="ARBA" id="ARBA00022989"/>
    </source>
</evidence>
<dbReference type="SUPFAM" id="SSF54452">
    <property type="entry name" value="MHC antigen-recognition domain"/>
    <property type="match status" value="1"/>
</dbReference>
<dbReference type="InterPro" id="IPR013783">
    <property type="entry name" value="Ig-like_fold"/>
</dbReference>
<reference evidence="12" key="2">
    <citation type="submission" date="2025-09" db="UniProtKB">
        <authorList>
            <consortium name="Ensembl"/>
        </authorList>
    </citation>
    <scope>IDENTIFICATION</scope>
</reference>
<dbReference type="GO" id="GO:0006955">
    <property type="term" value="P:immune response"/>
    <property type="evidence" value="ECO:0007669"/>
    <property type="project" value="TreeGrafter"/>
</dbReference>
<dbReference type="PRINTS" id="PR01638">
    <property type="entry name" value="MHCCLASSI"/>
</dbReference>
<feature type="domain" description="Ig-like" evidence="11">
    <location>
        <begin position="200"/>
        <end position="284"/>
    </location>
</feature>
<evidence type="ECO:0000256" key="8">
    <source>
        <dbReference type="RuleBase" id="RU004439"/>
    </source>
</evidence>
<dbReference type="InterPro" id="IPR011162">
    <property type="entry name" value="MHC_I/II-like_Ag-recog"/>
</dbReference>
<dbReference type="InterPro" id="IPR050208">
    <property type="entry name" value="MHC_class-I_related"/>
</dbReference>
<dbReference type="PROSITE" id="PS50835">
    <property type="entry name" value="IG_LIKE"/>
    <property type="match status" value="1"/>
</dbReference>
<feature type="signal peptide" evidence="10">
    <location>
        <begin position="1"/>
        <end position="17"/>
    </location>
</feature>
<dbReference type="InterPro" id="IPR011161">
    <property type="entry name" value="MHC_I-like_Ag-recog"/>
</dbReference>
<dbReference type="Proteomes" id="UP000694569">
    <property type="component" value="Unplaced"/>
</dbReference>
<keyword evidence="7" id="KW-0325">Glycoprotein</keyword>
<evidence type="ECO:0000313" key="13">
    <source>
        <dbReference type="Proteomes" id="UP000694569"/>
    </source>
</evidence>
<sequence>MKVPLLLLIVGVSEVFSDHSLQYYHTGVSVPGHGLPLFSSVGYVDGIEIVRYRSDVGRVVPVAPWMQKVEDPDYWERNTQIGKSNEAAYKKGVKTLMNRYNQTGGFHSYQNMFGCELRDDGSSRGYMQYGYDGKDFLALDPERGVYYPLTDQAQVTAQRWNSPEERWGERYKNYLETDCIDWLKIHLKNGQEELERRVRPEVKVSDQTVNGVTKLHCQVYGFYPRDVDVKWQKNGIDVPSHEAKHVLPNSDGTYQIRVAVEVAAEDREGHSCNVDHASLDQQLTVKWEPQSSSNTLWIVIGFVLGGVLVIAGAAAGFIIWWKRSISGKKTNHAHTSGISAEEVTSLYGKLRSDPQTAGIRRKSFRSNPAMQDGNTILFITECALCVLCLQ</sequence>
<keyword evidence="3 10" id="KW-0732">Signal</keyword>
<dbReference type="InterPro" id="IPR036179">
    <property type="entry name" value="Ig-like_dom_sf"/>
</dbReference>
<dbReference type="GeneTree" id="ENSGT01120000271825"/>
<keyword evidence="4 9" id="KW-1133">Transmembrane helix</keyword>
<dbReference type="Pfam" id="PF00129">
    <property type="entry name" value="MHC_I"/>
    <property type="match status" value="1"/>
</dbReference>
<keyword evidence="6" id="KW-1015">Disulfide bond</keyword>
<dbReference type="Gene3D" id="2.60.40.10">
    <property type="entry name" value="Immunoglobulins"/>
    <property type="match status" value="1"/>
</dbReference>
<dbReference type="InterPro" id="IPR001039">
    <property type="entry name" value="MHC_I_a_a1/a2"/>
</dbReference>
<dbReference type="PANTHER" id="PTHR16675:SF286">
    <property type="entry name" value="MHC CLASS I ANTIGEN"/>
    <property type="match status" value="1"/>
</dbReference>
<dbReference type="Gene3D" id="3.30.500.10">
    <property type="entry name" value="MHC class I-like antigen recognition-like"/>
    <property type="match status" value="1"/>
</dbReference>
<dbReference type="FunFam" id="2.60.40.10:FF:000204">
    <property type="entry name" value="Major histocompatibility complex, class I-related protein"/>
    <property type="match status" value="1"/>
</dbReference>
<evidence type="ECO:0000259" key="11">
    <source>
        <dbReference type="PROSITE" id="PS50835"/>
    </source>
</evidence>
<accession>A0A8C5Q4L3</accession>
<evidence type="ECO:0000256" key="5">
    <source>
        <dbReference type="ARBA" id="ARBA00023136"/>
    </source>
</evidence>
<keyword evidence="2 9" id="KW-0812">Transmembrane</keyword>
<evidence type="ECO:0000256" key="7">
    <source>
        <dbReference type="ARBA" id="ARBA00023180"/>
    </source>
</evidence>
<evidence type="ECO:0000256" key="3">
    <source>
        <dbReference type="ARBA" id="ARBA00022729"/>
    </source>
</evidence>
<comment type="subcellular location">
    <subcellularLocation>
        <location evidence="1">Membrane</location>
        <topology evidence="1">Single-pass membrane protein</topology>
    </subcellularLocation>
</comment>
<proteinExistence type="inferred from homology"/>
<evidence type="ECO:0000313" key="12">
    <source>
        <dbReference type="Ensembl" id="ENSLLEP00000031833.1"/>
    </source>
</evidence>